<evidence type="ECO:0000256" key="2">
    <source>
        <dbReference type="ARBA" id="ARBA00022475"/>
    </source>
</evidence>
<evidence type="ECO:0000256" key="6">
    <source>
        <dbReference type="PROSITE-ProRule" id="PRU00284"/>
    </source>
</evidence>
<gene>
    <name evidence="10" type="ORF">EDM58_12100</name>
</gene>
<dbReference type="PROSITE" id="PS50111">
    <property type="entry name" value="CHEMOTAXIS_TRANSDUC_2"/>
    <property type="match status" value="1"/>
</dbReference>
<protein>
    <submittedName>
        <fullName evidence="10">Methyl-accepting chemotaxis protein</fullName>
    </submittedName>
</protein>
<accession>A0A3M8CR41</accession>
<dbReference type="AlphaFoldDB" id="A0A3M8CR41"/>
<evidence type="ECO:0000256" key="1">
    <source>
        <dbReference type="ARBA" id="ARBA00004236"/>
    </source>
</evidence>
<keyword evidence="3 7" id="KW-0472">Membrane</keyword>
<dbReference type="GO" id="GO:0005886">
    <property type="term" value="C:plasma membrane"/>
    <property type="evidence" value="ECO:0007669"/>
    <property type="project" value="UniProtKB-SubCell"/>
</dbReference>
<dbReference type="InterPro" id="IPR004089">
    <property type="entry name" value="MCPsignal_dom"/>
</dbReference>
<evidence type="ECO:0000313" key="11">
    <source>
        <dbReference type="Proteomes" id="UP000281915"/>
    </source>
</evidence>
<organism evidence="10 11">
    <name type="scientific">Brevibacillus panacihumi</name>
    <dbReference type="NCBI Taxonomy" id="497735"/>
    <lineage>
        <taxon>Bacteria</taxon>
        <taxon>Bacillati</taxon>
        <taxon>Bacillota</taxon>
        <taxon>Bacilli</taxon>
        <taxon>Bacillales</taxon>
        <taxon>Paenibacillaceae</taxon>
        <taxon>Brevibacillus</taxon>
    </lineage>
</organism>
<dbReference type="RefSeq" id="WP_122913574.1">
    <property type="nucleotide sequence ID" value="NZ_RHHT01000026.1"/>
</dbReference>
<name>A0A3M8CR41_9BACL</name>
<reference evidence="10 11" key="1">
    <citation type="submission" date="2018-10" db="EMBL/GenBank/DDBJ databases">
        <title>Phylogenomics of Brevibacillus.</title>
        <authorList>
            <person name="Dunlap C."/>
        </authorList>
    </citation>
    <scope>NUCLEOTIDE SEQUENCE [LARGE SCALE GENOMIC DNA]</scope>
    <source>
        <strain evidence="10 11">JCM 15085</strain>
    </source>
</reference>
<proteinExistence type="inferred from homology"/>
<feature type="domain" description="Methyl-accepting transducer" evidence="8">
    <location>
        <begin position="286"/>
        <end position="522"/>
    </location>
</feature>
<comment type="similarity">
    <text evidence="5">Belongs to the methyl-accepting chemotaxis (MCP) protein family.</text>
</comment>
<dbReference type="Gene3D" id="1.10.287.950">
    <property type="entry name" value="Methyl-accepting chemotaxis protein"/>
    <property type="match status" value="1"/>
</dbReference>
<dbReference type="InterPro" id="IPR003660">
    <property type="entry name" value="HAMP_dom"/>
</dbReference>
<evidence type="ECO:0000256" key="3">
    <source>
        <dbReference type="ARBA" id="ARBA00023136"/>
    </source>
</evidence>
<dbReference type="GO" id="GO:0004888">
    <property type="term" value="F:transmembrane signaling receptor activity"/>
    <property type="evidence" value="ECO:0007669"/>
    <property type="project" value="InterPro"/>
</dbReference>
<keyword evidence="7" id="KW-1133">Transmembrane helix</keyword>
<evidence type="ECO:0000256" key="5">
    <source>
        <dbReference type="ARBA" id="ARBA00029447"/>
    </source>
</evidence>
<dbReference type="PANTHER" id="PTHR32089:SF112">
    <property type="entry name" value="LYSOZYME-LIKE PROTEIN-RELATED"/>
    <property type="match status" value="1"/>
</dbReference>
<dbReference type="InterPro" id="IPR024478">
    <property type="entry name" value="HlyB_4HB_MCP"/>
</dbReference>
<keyword evidence="4 6" id="KW-0807">Transducer</keyword>
<evidence type="ECO:0000259" key="9">
    <source>
        <dbReference type="PROSITE" id="PS50885"/>
    </source>
</evidence>
<keyword evidence="2" id="KW-1003">Cell membrane</keyword>
<dbReference type="Proteomes" id="UP000281915">
    <property type="component" value="Unassembled WGS sequence"/>
</dbReference>
<evidence type="ECO:0000313" key="10">
    <source>
        <dbReference type="EMBL" id="RNB78240.1"/>
    </source>
</evidence>
<dbReference type="SMART" id="SM00304">
    <property type="entry name" value="HAMP"/>
    <property type="match status" value="1"/>
</dbReference>
<dbReference type="Gene3D" id="6.10.340.10">
    <property type="match status" value="1"/>
</dbReference>
<evidence type="ECO:0000256" key="7">
    <source>
        <dbReference type="SAM" id="Phobius"/>
    </source>
</evidence>
<dbReference type="PROSITE" id="PS50885">
    <property type="entry name" value="HAMP"/>
    <property type="match status" value="1"/>
</dbReference>
<dbReference type="EMBL" id="RHHT01000026">
    <property type="protein sequence ID" value="RNB78240.1"/>
    <property type="molecule type" value="Genomic_DNA"/>
</dbReference>
<keyword evidence="7" id="KW-0812">Transmembrane</keyword>
<evidence type="ECO:0000259" key="8">
    <source>
        <dbReference type="PROSITE" id="PS50111"/>
    </source>
</evidence>
<feature type="transmembrane region" description="Helical" evidence="7">
    <location>
        <begin position="15"/>
        <end position="35"/>
    </location>
</feature>
<comment type="caution">
    <text evidence="10">The sequence shown here is derived from an EMBL/GenBank/DDBJ whole genome shotgun (WGS) entry which is preliminary data.</text>
</comment>
<feature type="transmembrane region" description="Helical" evidence="7">
    <location>
        <begin position="191"/>
        <end position="214"/>
    </location>
</feature>
<dbReference type="CDD" id="cd06225">
    <property type="entry name" value="HAMP"/>
    <property type="match status" value="1"/>
</dbReference>
<dbReference type="GO" id="GO:0006935">
    <property type="term" value="P:chemotaxis"/>
    <property type="evidence" value="ECO:0007669"/>
    <property type="project" value="InterPro"/>
</dbReference>
<dbReference type="Pfam" id="PF00672">
    <property type="entry name" value="HAMP"/>
    <property type="match status" value="1"/>
</dbReference>
<dbReference type="Pfam" id="PF00015">
    <property type="entry name" value="MCPsignal"/>
    <property type="match status" value="1"/>
</dbReference>
<sequence>MLSAWFRNMKIRTKIIVMVAISTIALLFVGVTGYLNILDLKQASATVINEGVIPMNAIHELESHHRAIEGYVLELNLTMNEQKNKELLANIYDTRESANQLLAELQGMNLSPEEVEVLAKYNEVLIEYRDTQNHIIELAKENRNTEAYSIYSKTGTVLKEELMGHLNQLKEHLTQNAQNIYKENEAKANQAVYIVLVCIVASVVLLLACGIAIVRMITKPIRHMQEMMVQVKNGDLTVQANYQSKDEIGLVMRDFNDTITGLNTLIASVKTSVAQISSSSEELSKSAQQTVQATNQVAASVSEISTGAEAQQKGIEEVSSAMEEVTIGVQRIAESSSTLSQFSTDTLNQAEKGQQVIAQTLDQFQTIYQTTEESAAVIHQLNKRSQEIGRIVEVISDITGQTNLLALNAAIEASRAGEHGRGFAVVADEVRKLAEESKNSADQISKIIALIQEETERAVQTIEGGKETVEKGKVFVQHTDEVFTTISQMVQQVNEQVYEISASTEQMSASTEEISASMKQLERIARDASQYAHTSAASSQEQLAEMEEVHTASQSLQEMATELQKAASQFKV</sequence>
<comment type="subcellular location">
    <subcellularLocation>
        <location evidence="1">Cell membrane</location>
    </subcellularLocation>
</comment>
<dbReference type="InterPro" id="IPR004090">
    <property type="entry name" value="Chemotax_Me-accpt_rcpt"/>
</dbReference>
<dbReference type="GO" id="GO:0007165">
    <property type="term" value="P:signal transduction"/>
    <property type="evidence" value="ECO:0007669"/>
    <property type="project" value="UniProtKB-KW"/>
</dbReference>
<evidence type="ECO:0000256" key="4">
    <source>
        <dbReference type="ARBA" id="ARBA00023224"/>
    </source>
</evidence>
<dbReference type="SUPFAM" id="SSF58104">
    <property type="entry name" value="Methyl-accepting chemotaxis protein (MCP) signaling domain"/>
    <property type="match status" value="1"/>
</dbReference>
<dbReference type="Pfam" id="PF12729">
    <property type="entry name" value="4HB_MCP_1"/>
    <property type="match status" value="1"/>
</dbReference>
<dbReference type="CDD" id="cd11386">
    <property type="entry name" value="MCP_signal"/>
    <property type="match status" value="1"/>
</dbReference>
<dbReference type="PANTHER" id="PTHR32089">
    <property type="entry name" value="METHYL-ACCEPTING CHEMOTAXIS PROTEIN MCPB"/>
    <property type="match status" value="1"/>
</dbReference>
<feature type="domain" description="HAMP" evidence="9">
    <location>
        <begin position="215"/>
        <end position="267"/>
    </location>
</feature>
<dbReference type="SMART" id="SM00283">
    <property type="entry name" value="MA"/>
    <property type="match status" value="1"/>
</dbReference>
<dbReference type="PRINTS" id="PR00260">
    <property type="entry name" value="CHEMTRNSDUCR"/>
</dbReference>